<dbReference type="InterPro" id="IPR013766">
    <property type="entry name" value="Thioredoxin_domain"/>
</dbReference>
<dbReference type="PIRSF" id="PIRSF000077">
    <property type="entry name" value="Thioredoxin"/>
    <property type="match status" value="1"/>
</dbReference>
<dbReference type="NCBIfam" id="TIGR01068">
    <property type="entry name" value="thioredoxin"/>
    <property type="match status" value="1"/>
</dbReference>
<keyword evidence="12" id="KW-1185">Reference proteome</keyword>
<sequence length="110" mass="12177">MASPNVVEFTTDNWNEHVTSGKLVVADFWAPWCGPCRQLSPVIDQLADQYAGQVTVGKLNVDENSAIAVKYDVMTIPRVLFFKGSDTPVHQEIGVLPKVELEKLVKKYSG</sequence>
<feature type="site" description="Deprotonates C-terminal active site Cys" evidence="8">
    <location>
        <position position="27"/>
    </location>
</feature>
<feature type="active site" description="Nucleophile" evidence="8">
    <location>
        <position position="36"/>
    </location>
</feature>
<evidence type="ECO:0000256" key="4">
    <source>
        <dbReference type="ARBA" id="ARBA00023157"/>
    </source>
</evidence>
<evidence type="ECO:0000256" key="3">
    <source>
        <dbReference type="ARBA" id="ARBA00022982"/>
    </source>
</evidence>
<evidence type="ECO:0000256" key="1">
    <source>
        <dbReference type="ARBA" id="ARBA00008987"/>
    </source>
</evidence>
<name>A0A517XYD3_9BACT</name>
<evidence type="ECO:0000256" key="9">
    <source>
        <dbReference type="PIRSR" id="PIRSR000077-4"/>
    </source>
</evidence>
<dbReference type="EMBL" id="CP036273">
    <property type="protein sequence ID" value="QDU22527.1"/>
    <property type="molecule type" value="Genomic_DNA"/>
</dbReference>
<reference evidence="11 12" key="1">
    <citation type="submission" date="2019-02" db="EMBL/GenBank/DDBJ databases">
        <title>Deep-cultivation of Planctomycetes and their phenomic and genomic characterization uncovers novel biology.</title>
        <authorList>
            <person name="Wiegand S."/>
            <person name="Jogler M."/>
            <person name="Boedeker C."/>
            <person name="Pinto D."/>
            <person name="Vollmers J."/>
            <person name="Rivas-Marin E."/>
            <person name="Kohn T."/>
            <person name="Peeters S.H."/>
            <person name="Heuer A."/>
            <person name="Rast P."/>
            <person name="Oberbeckmann S."/>
            <person name="Bunk B."/>
            <person name="Jeske O."/>
            <person name="Meyerdierks A."/>
            <person name="Storesund J.E."/>
            <person name="Kallscheuer N."/>
            <person name="Luecker S."/>
            <person name="Lage O.M."/>
            <person name="Pohl T."/>
            <person name="Merkel B.J."/>
            <person name="Hornburger P."/>
            <person name="Mueller R.-W."/>
            <person name="Bruemmer F."/>
            <person name="Labrenz M."/>
            <person name="Spormann A.M."/>
            <person name="Op den Camp H."/>
            <person name="Overmann J."/>
            <person name="Amann R."/>
            <person name="Jetten M.S.M."/>
            <person name="Mascher T."/>
            <person name="Medema M.H."/>
            <person name="Devos D.P."/>
            <person name="Kaster A.-K."/>
            <person name="Ovreas L."/>
            <person name="Rohde M."/>
            <person name="Galperin M.Y."/>
            <person name="Jogler C."/>
        </authorList>
    </citation>
    <scope>NUCLEOTIDE SEQUENCE [LARGE SCALE GENOMIC DNA]</scope>
    <source>
        <strain evidence="11 12">ETA_A1</strain>
    </source>
</reference>
<dbReference type="OrthoDB" id="9790390at2"/>
<dbReference type="InterPro" id="IPR036249">
    <property type="entry name" value="Thioredoxin-like_sf"/>
</dbReference>
<dbReference type="FunFam" id="3.40.30.10:FF:000001">
    <property type="entry name" value="Thioredoxin"/>
    <property type="match status" value="1"/>
</dbReference>
<dbReference type="GO" id="GO:0005737">
    <property type="term" value="C:cytoplasm"/>
    <property type="evidence" value="ECO:0007669"/>
    <property type="project" value="TreeGrafter"/>
</dbReference>
<protein>
    <recommendedName>
        <fullName evidence="6 7">Thioredoxin</fullName>
    </recommendedName>
</protein>
<organism evidence="11 12">
    <name type="scientific">Urbifossiella limnaea</name>
    <dbReference type="NCBI Taxonomy" id="2528023"/>
    <lineage>
        <taxon>Bacteria</taxon>
        <taxon>Pseudomonadati</taxon>
        <taxon>Planctomycetota</taxon>
        <taxon>Planctomycetia</taxon>
        <taxon>Gemmatales</taxon>
        <taxon>Gemmataceae</taxon>
        <taxon>Urbifossiella</taxon>
    </lineage>
</organism>
<dbReference type="GO" id="GO:0015035">
    <property type="term" value="F:protein-disulfide reductase activity"/>
    <property type="evidence" value="ECO:0007669"/>
    <property type="project" value="UniProtKB-UniRule"/>
</dbReference>
<dbReference type="CDD" id="cd02947">
    <property type="entry name" value="TRX_family"/>
    <property type="match status" value="1"/>
</dbReference>
<dbReference type="PANTHER" id="PTHR45663:SF11">
    <property type="entry name" value="GEO12009P1"/>
    <property type="match status" value="1"/>
</dbReference>
<dbReference type="InterPro" id="IPR005746">
    <property type="entry name" value="Thioredoxin"/>
</dbReference>
<evidence type="ECO:0000313" key="12">
    <source>
        <dbReference type="Proteomes" id="UP000319576"/>
    </source>
</evidence>
<feature type="site" description="Contributes to redox potential value" evidence="8">
    <location>
        <position position="34"/>
    </location>
</feature>
<accession>A0A517XYD3</accession>
<evidence type="ECO:0000259" key="10">
    <source>
        <dbReference type="PROSITE" id="PS51352"/>
    </source>
</evidence>
<evidence type="ECO:0000256" key="8">
    <source>
        <dbReference type="PIRSR" id="PIRSR000077-1"/>
    </source>
</evidence>
<dbReference type="Pfam" id="PF00085">
    <property type="entry name" value="Thioredoxin"/>
    <property type="match status" value="1"/>
</dbReference>
<dbReference type="PRINTS" id="PR00421">
    <property type="entry name" value="THIOREDOXIN"/>
</dbReference>
<dbReference type="SUPFAM" id="SSF52833">
    <property type="entry name" value="Thioredoxin-like"/>
    <property type="match status" value="1"/>
</dbReference>
<dbReference type="PANTHER" id="PTHR45663">
    <property type="entry name" value="GEO12009P1"/>
    <property type="match status" value="1"/>
</dbReference>
<evidence type="ECO:0000313" key="11">
    <source>
        <dbReference type="EMBL" id="QDU22527.1"/>
    </source>
</evidence>
<dbReference type="Gene3D" id="3.40.30.10">
    <property type="entry name" value="Glutaredoxin"/>
    <property type="match status" value="1"/>
</dbReference>
<dbReference type="InterPro" id="IPR017937">
    <property type="entry name" value="Thioredoxin_CS"/>
</dbReference>
<dbReference type="AlphaFoldDB" id="A0A517XYD3"/>
<keyword evidence="2" id="KW-0813">Transport</keyword>
<proteinExistence type="inferred from homology"/>
<dbReference type="PROSITE" id="PS51352">
    <property type="entry name" value="THIOREDOXIN_2"/>
    <property type="match status" value="1"/>
</dbReference>
<evidence type="ECO:0000256" key="2">
    <source>
        <dbReference type="ARBA" id="ARBA00022448"/>
    </source>
</evidence>
<evidence type="ECO:0000256" key="6">
    <source>
        <dbReference type="NCBIfam" id="TIGR01068"/>
    </source>
</evidence>
<dbReference type="PROSITE" id="PS00194">
    <property type="entry name" value="THIOREDOXIN_1"/>
    <property type="match status" value="1"/>
</dbReference>
<gene>
    <name evidence="11" type="primary">trxA_3</name>
    <name evidence="11" type="ORF">ETAA1_45090</name>
</gene>
<feature type="disulfide bond" description="Redox-active" evidence="9">
    <location>
        <begin position="33"/>
        <end position="36"/>
    </location>
</feature>
<keyword evidence="3" id="KW-0249">Electron transport</keyword>
<keyword evidence="5 9" id="KW-0676">Redox-active center</keyword>
<evidence type="ECO:0000256" key="7">
    <source>
        <dbReference type="PIRNR" id="PIRNR000077"/>
    </source>
</evidence>
<dbReference type="RefSeq" id="WP_145242334.1">
    <property type="nucleotide sequence ID" value="NZ_CP036273.1"/>
</dbReference>
<feature type="site" description="Contributes to redox potential value" evidence="8">
    <location>
        <position position="35"/>
    </location>
</feature>
<feature type="domain" description="Thioredoxin" evidence="10">
    <location>
        <begin position="1"/>
        <end position="110"/>
    </location>
</feature>
<evidence type="ECO:0000256" key="5">
    <source>
        <dbReference type="ARBA" id="ARBA00023284"/>
    </source>
</evidence>
<dbReference type="Proteomes" id="UP000319576">
    <property type="component" value="Chromosome"/>
</dbReference>
<feature type="active site" description="Nucleophile" evidence="8">
    <location>
        <position position="33"/>
    </location>
</feature>
<dbReference type="KEGG" id="uli:ETAA1_45090"/>
<keyword evidence="4 9" id="KW-1015">Disulfide bond</keyword>
<comment type="similarity">
    <text evidence="1 7">Belongs to the thioredoxin family.</text>
</comment>